<dbReference type="EMBL" id="ML994730">
    <property type="protein sequence ID" value="KAF2175520.1"/>
    <property type="molecule type" value="Genomic_DNA"/>
</dbReference>
<sequence>MLTPCSNCSRRGDNCLVNLSSSHCSACNNRNVKCDLIVSQPEWDHLNRDKEKLYC</sequence>
<evidence type="ECO:0000313" key="1">
    <source>
        <dbReference type="EMBL" id="KAF2175520.1"/>
    </source>
</evidence>
<accession>A0A6A6DC24</accession>
<evidence type="ECO:0008006" key="3">
    <source>
        <dbReference type="Google" id="ProtNLM"/>
    </source>
</evidence>
<evidence type="ECO:0000313" key="2">
    <source>
        <dbReference type="Proteomes" id="UP000800200"/>
    </source>
</evidence>
<keyword evidence="2" id="KW-1185">Reference proteome</keyword>
<proteinExistence type="predicted"/>
<dbReference type="OrthoDB" id="3943416at2759"/>
<dbReference type="AlphaFoldDB" id="A0A6A6DC24"/>
<organism evidence="1 2">
    <name type="scientific">Zopfia rhizophila CBS 207.26</name>
    <dbReference type="NCBI Taxonomy" id="1314779"/>
    <lineage>
        <taxon>Eukaryota</taxon>
        <taxon>Fungi</taxon>
        <taxon>Dikarya</taxon>
        <taxon>Ascomycota</taxon>
        <taxon>Pezizomycotina</taxon>
        <taxon>Dothideomycetes</taxon>
        <taxon>Dothideomycetes incertae sedis</taxon>
        <taxon>Zopfiaceae</taxon>
        <taxon>Zopfia</taxon>
    </lineage>
</organism>
<reference evidence="1" key="1">
    <citation type="journal article" date="2020" name="Stud. Mycol.">
        <title>101 Dothideomycetes genomes: a test case for predicting lifestyles and emergence of pathogens.</title>
        <authorList>
            <person name="Haridas S."/>
            <person name="Albert R."/>
            <person name="Binder M."/>
            <person name="Bloem J."/>
            <person name="Labutti K."/>
            <person name="Salamov A."/>
            <person name="Andreopoulos B."/>
            <person name="Baker S."/>
            <person name="Barry K."/>
            <person name="Bills G."/>
            <person name="Bluhm B."/>
            <person name="Cannon C."/>
            <person name="Castanera R."/>
            <person name="Culley D."/>
            <person name="Daum C."/>
            <person name="Ezra D."/>
            <person name="Gonzalez J."/>
            <person name="Henrissat B."/>
            <person name="Kuo A."/>
            <person name="Liang C."/>
            <person name="Lipzen A."/>
            <person name="Lutzoni F."/>
            <person name="Magnuson J."/>
            <person name="Mondo S."/>
            <person name="Nolan M."/>
            <person name="Ohm R."/>
            <person name="Pangilinan J."/>
            <person name="Park H.-J."/>
            <person name="Ramirez L."/>
            <person name="Alfaro M."/>
            <person name="Sun H."/>
            <person name="Tritt A."/>
            <person name="Yoshinaga Y."/>
            <person name="Zwiers L.-H."/>
            <person name="Turgeon B."/>
            <person name="Goodwin S."/>
            <person name="Spatafora J."/>
            <person name="Crous P."/>
            <person name="Grigoriev I."/>
        </authorList>
    </citation>
    <scope>NUCLEOTIDE SEQUENCE</scope>
    <source>
        <strain evidence="1">CBS 207.26</strain>
    </source>
</reference>
<gene>
    <name evidence="1" type="ORF">K469DRAFT_764861</name>
</gene>
<name>A0A6A6DC24_9PEZI</name>
<dbReference type="Proteomes" id="UP000800200">
    <property type="component" value="Unassembled WGS sequence"/>
</dbReference>
<protein>
    <recommendedName>
        <fullName evidence="3">Zn(2)-C6 fungal-type domain-containing protein</fullName>
    </recommendedName>
</protein>